<reference evidence="1 2" key="1">
    <citation type="submission" date="2020-08" db="EMBL/GenBank/DDBJ databases">
        <title>Streptomycin resistant and MDR strain, P. mexicana.</title>
        <authorList>
            <person name="Ganesh-kumar S."/>
            <person name="Zhe T."/>
            <person name="Yu Z."/>
            <person name="Min Y."/>
        </authorList>
    </citation>
    <scope>NUCLEOTIDE SEQUENCE [LARGE SCALE GENOMIC DNA]</scope>
    <source>
        <strain evidence="1 2">GTZY</strain>
    </source>
</reference>
<name>A0ABX6RFA9_PSEMX</name>
<protein>
    <submittedName>
        <fullName evidence="1">Uncharacterized protein</fullName>
    </submittedName>
</protein>
<dbReference type="Pfam" id="PF12375">
    <property type="entry name" value="DUF3653"/>
    <property type="match status" value="1"/>
</dbReference>
<dbReference type="InterPro" id="IPR021077">
    <property type="entry name" value="Phage_phi-Lf_Orf112"/>
</dbReference>
<keyword evidence="2" id="KW-1185">Reference proteome</keyword>
<dbReference type="EMBL" id="CP060028">
    <property type="protein sequence ID" value="QND81970.1"/>
    <property type="molecule type" value="Genomic_DNA"/>
</dbReference>
<evidence type="ECO:0000313" key="1">
    <source>
        <dbReference type="EMBL" id="QND81970.1"/>
    </source>
</evidence>
<evidence type="ECO:0000313" key="2">
    <source>
        <dbReference type="Proteomes" id="UP000515506"/>
    </source>
</evidence>
<accession>A0ABX6RFA9</accession>
<organism evidence="1 2">
    <name type="scientific">Pseudoxanthomonas mexicana</name>
    <dbReference type="NCBI Taxonomy" id="128785"/>
    <lineage>
        <taxon>Bacteria</taxon>
        <taxon>Pseudomonadati</taxon>
        <taxon>Pseudomonadota</taxon>
        <taxon>Gammaproteobacteria</taxon>
        <taxon>Lysobacterales</taxon>
        <taxon>Lysobacteraceae</taxon>
        <taxon>Pseudoxanthomonas</taxon>
    </lineage>
</organism>
<dbReference type="Proteomes" id="UP000515506">
    <property type="component" value="Chromosome"/>
</dbReference>
<gene>
    <name evidence="1" type="ORF">H4W19_03790</name>
</gene>
<sequence>MLRQKAESLRAGALRARCACSPDLRADWLGWKQRGRYLVAPDGQRISPERMRGIMWRLDAEARPDAARVRNAKRKISQGPVKVVFVDLADWHASRFGSRAG</sequence>
<dbReference type="RefSeq" id="WP_185896986.1">
    <property type="nucleotide sequence ID" value="NZ_CP060028.1"/>
</dbReference>
<proteinExistence type="predicted"/>